<dbReference type="InterPro" id="IPR001173">
    <property type="entry name" value="Glyco_trans_2-like"/>
</dbReference>
<dbReference type="Pfam" id="PF00535">
    <property type="entry name" value="Glycos_transf_2"/>
    <property type="match status" value="1"/>
</dbReference>
<dbReference type="Gene3D" id="3.90.550.10">
    <property type="entry name" value="Spore Coat Polysaccharide Biosynthesis Protein SpsA, Chain A"/>
    <property type="match status" value="1"/>
</dbReference>
<accession>M2Z437</accession>
<dbReference type="PANTHER" id="PTHR48090:SF7">
    <property type="entry name" value="RFBJ PROTEIN"/>
    <property type="match status" value="1"/>
</dbReference>
<dbReference type="InterPro" id="IPR029044">
    <property type="entry name" value="Nucleotide-diphossugar_trans"/>
</dbReference>
<evidence type="ECO:0000259" key="1">
    <source>
        <dbReference type="Pfam" id="PF00535"/>
    </source>
</evidence>
<dbReference type="SUPFAM" id="SSF53448">
    <property type="entry name" value="Nucleotide-diphospho-sugar transferases"/>
    <property type="match status" value="1"/>
</dbReference>
<dbReference type="PANTHER" id="PTHR48090">
    <property type="entry name" value="UNDECAPRENYL-PHOSPHATE 4-DEOXY-4-FORMAMIDO-L-ARABINOSE TRANSFERASE-RELATED"/>
    <property type="match status" value="1"/>
</dbReference>
<reference evidence="2 3" key="1">
    <citation type="journal article" date="2014" name="Genome Announc.">
        <title>Draft Genome Sequence of Magnetospirillum sp. Strain SO-1, a Freshwater Magnetotactic Bacterium Isolated from the Ol'khovka River, Russia.</title>
        <authorList>
            <person name="Grouzdev D.S."/>
            <person name="Dziuba M.V."/>
            <person name="Sukhacheva M.S."/>
            <person name="Mardanov A.V."/>
            <person name="Beletskiy A.V."/>
            <person name="Kuznetsov B.B."/>
            <person name="Skryabin K.G."/>
        </authorList>
    </citation>
    <scope>NUCLEOTIDE SEQUENCE [LARGE SCALE GENOMIC DNA]</scope>
    <source>
        <strain evidence="2 3">SO-1</strain>
    </source>
</reference>
<dbReference type="EMBL" id="AONQ01000042">
    <property type="protein sequence ID" value="EME69130.1"/>
    <property type="molecule type" value="Genomic_DNA"/>
</dbReference>
<dbReference type="OrthoDB" id="3177103at2"/>
<name>M2Z437_9PROT</name>
<proteinExistence type="predicted"/>
<dbReference type="RefSeq" id="WP_008619047.1">
    <property type="nucleotide sequence ID" value="NZ_AONQ01000042.1"/>
</dbReference>
<dbReference type="eggNOG" id="COG1215">
    <property type="taxonomic scope" value="Bacteria"/>
</dbReference>
<dbReference type="PATRIC" id="fig|1244869.3.peg.3024"/>
<keyword evidence="2" id="KW-0808">Transferase</keyword>
<feature type="domain" description="Glycosyltransferase 2-like" evidence="1">
    <location>
        <begin position="5"/>
        <end position="166"/>
    </location>
</feature>
<evidence type="ECO:0000313" key="3">
    <source>
        <dbReference type="Proteomes" id="UP000011744"/>
    </source>
</evidence>
<protein>
    <submittedName>
        <fullName evidence="2">Glycosyltransferase</fullName>
    </submittedName>
</protein>
<dbReference type="Proteomes" id="UP000011744">
    <property type="component" value="Unassembled WGS sequence"/>
</dbReference>
<gene>
    <name evidence="2" type="ORF">H261_15035</name>
</gene>
<dbReference type="InterPro" id="IPR050256">
    <property type="entry name" value="Glycosyltransferase_2"/>
</dbReference>
<dbReference type="STRING" id="1244869.H261_15035"/>
<dbReference type="GO" id="GO:0016740">
    <property type="term" value="F:transferase activity"/>
    <property type="evidence" value="ECO:0007669"/>
    <property type="project" value="UniProtKB-KW"/>
</dbReference>
<keyword evidence="3" id="KW-1185">Reference proteome</keyword>
<dbReference type="AlphaFoldDB" id="M2Z437"/>
<evidence type="ECO:0000313" key="2">
    <source>
        <dbReference type="EMBL" id="EME69130.1"/>
    </source>
</evidence>
<dbReference type="CDD" id="cd04179">
    <property type="entry name" value="DPM_DPG-synthase_like"/>
    <property type="match status" value="1"/>
</dbReference>
<sequence>MITVSIIVPAYNEERTIVAILERVKAVTVEGIAFEVIVVDDGSKDRTREILDARPDLYARFIKHSVNQGKGGAVKTALEAATGDFVLFQDADLEYDPADYVRLMKPLRDFDADVVMGSRFVAPEFTRVYYFWHRIGNWAISFLFNVLNNTTFSDIYSCYLCYRRSLVDPAGLRTRGWEQHAEILSKAVAASKVYYEVPISYHGRTYDEGKKIKAHHVFAVFATIIRERFVR</sequence>
<comment type="caution">
    <text evidence="2">The sequence shown here is derived from an EMBL/GenBank/DDBJ whole genome shotgun (WGS) entry which is preliminary data.</text>
</comment>
<organism evidence="2 3">
    <name type="scientific">Paramagnetospirillum caucaseum</name>
    <dbReference type="NCBI Taxonomy" id="1244869"/>
    <lineage>
        <taxon>Bacteria</taxon>
        <taxon>Pseudomonadati</taxon>
        <taxon>Pseudomonadota</taxon>
        <taxon>Alphaproteobacteria</taxon>
        <taxon>Rhodospirillales</taxon>
        <taxon>Magnetospirillaceae</taxon>
        <taxon>Paramagnetospirillum</taxon>
    </lineage>
</organism>